<dbReference type="EMBL" id="BEXD01004065">
    <property type="protein sequence ID" value="GBC06298.1"/>
    <property type="molecule type" value="Genomic_DNA"/>
</dbReference>
<reference evidence="1 3" key="1">
    <citation type="submission" date="2017-11" db="EMBL/GenBank/DDBJ databases">
        <title>The genome of Rhizophagus clarus HR1 reveals common genetic basis of auxotrophy among arbuscular mycorrhizal fungi.</title>
        <authorList>
            <person name="Kobayashi Y."/>
        </authorList>
    </citation>
    <scope>NUCLEOTIDE SEQUENCE [LARGE SCALE GENOMIC DNA]</scope>
    <source>
        <strain evidence="1 3">HR1</strain>
    </source>
</reference>
<dbReference type="OrthoDB" id="2410911at2759"/>
<dbReference type="Proteomes" id="UP000615446">
    <property type="component" value="Unassembled WGS sequence"/>
</dbReference>
<sequence>MSVIEYRNQNVEQNMEQDMEQNIEQNIENIEMNEFQHSIEDNNALFIPTSHLSESPLEDPFLFEGEDCINQEFYYYYYNNQFTPEEQAILGMTYNGDDEIYMNDQVNSILTWSPEIELQNHINEFPYLYNDIIENDSFDSFNPFVVQSSAYDESNSIPALGGNLLLTQPLSEVTQNVIENQQFQSYNWCDLSSFSDAQQFIIDNNISTKIAEQNNNNISTENHYTPWTDFQLLEA</sequence>
<gene>
    <name evidence="2" type="ORF">RCL2_001966300</name>
    <name evidence="1" type="ORF">RclHR1_06750002</name>
</gene>
<organism evidence="1 3">
    <name type="scientific">Rhizophagus clarus</name>
    <dbReference type="NCBI Taxonomy" id="94130"/>
    <lineage>
        <taxon>Eukaryota</taxon>
        <taxon>Fungi</taxon>
        <taxon>Fungi incertae sedis</taxon>
        <taxon>Mucoromycota</taxon>
        <taxon>Glomeromycotina</taxon>
        <taxon>Glomeromycetes</taxon>
        <taxon>Glomerales</taxon>
        <taxon>Glomeraceae</taxon>
        <taxon>Rhizophagus</taxon>
    </lineage>
</organism>
<protein>
    <submittedName>
        <fullName evidence="1">Uncharacterized protein</fullName>
    </submittedName>
</protein>
<evidence type="ECO:0000313" key="3">
    <source>
        <dbReference type="Proteomes" id="UP000247702"/>
    </source>
</evidence>
<evidence type="ECO:0000313" key="1">
    <source>
        <dbReference type="EMBL" id="GBC06298.1"/>
    </source>
</evidence>
<dbReference type="Proteomes" id="UP000247702">
    <property type="component" value="Unassembled WGS sequence"/>
</dbReference>
<comment type="caution">
    <text evidence="1">The sequence shown here is derived from an EMBL/GenBank/DDBJ whole genome shotgun (WGS) entry which is preliminary data.</text>
</comment>
<proteinExistence type="predicted"/>
<dbReference type="EMBL" id="BLAL01000218">
    <property type="protein sequence ID" value="GES92904.1"/>
    <property type="molecule type" value="Genomic_DNA"/>
</dbReference>
<keyword evidence="3" id="KW-1185">Reference proteome</keyword>
<accession>A0A2Z6RT79</accession>
<dbReference type="AlphaFoldDB" id="A0A2Z6RT79"/>
<name>A0A2Z6RT79_9GLOM</name>
<reference evidence="2" key="2">
    <citation type="submission" date="2019-10" db="EMBL/GenBank/DDBJ databases">
        <title>Conservation and host-specific expression of non-tandemly repeated heterogenous ribosome RNA gene in arbuscular mycorrhizal fungi.</title>
        <authorList>
            <person name="Maeda T."/>
            <person name="Kobayashi Y."/>
            <person name="Nakagawa T."/>
            <person name="Ezawa T."/>
            <person name="Yamaguchi K."/>
            <person name="Bino T."/>
            <person name="Nishimoto Y."/>
            <person name="Shigenobu S."/>
            <person name="Kawaguchi M."/>
        </authorList>
    </citation>
    <scope>NUCLEOTIDE SEQUENCE</scope>
    <source>
        <strain evidence="2">HR1</strain>
    </source>
</reference>
<evidence type="ECO:0000313" key="2">
    <source>
        <dbReference type="EMBL" id="GES92904.1"/>
    </source>
</evidence>